<evidence type="ECO:0008006" key="3">
    <source>
        <dbReference type="Google" id="ProtNLM"/>
    </source>
</evidence>
<name>A0ABR5YSA9_9ENTR</name>
<gene>
    <name evidence="1" type="ORF">A3466_17750</name>
</gene>
<evidence type="ECO:0000313" key="1">
    <source>
        <dbReference type="EMBL" id="KZR35365.1"/>
    </source>
</evidence>
<reference evidence="2" key="1">
    <citation type="submission" date="2016-03" db="EMBL/GenBank/DDBJ databases">
        <title>WGS of SAMN04393274.</title>
        <authorList>
            <person name="Adams M."/>
            <person name="Sutton G."/>
            <person name="Nelson K."/>
            <person name="Thaden J."/>
            <person name="Fowler V."/>
            <person name="Mccorrison J."/>
            <person name="Sanka R."/>
            <person name="Brinkac L."/>
            <person name="Nierman W."/>
        </authorList>
    </citation>
    <scope>NUCLEOTIDE SEQUENCE [LARGE SCALE GENOMIC DNA]</scope>
    <source>
        <strain evidence="2">GN06232</strain>
    </source>
</reference>
<proteinExistence type="predicted"/>
<dbReference type="EMBL" id="LVVA01000003">
    <property type="protein sequence ID" value="KZR35365.1"/>
    <property type="molecule type" value="Genomic_DNA"/>
</dbReference>
<dbReference type="Proteomes" id="UP000076880">
    <property type="component" value="Unassembled WGS sequence"/>
</dbReference>
<keyword evidence="2" id="KW-1185">Reference proteome</keyword>
<protein>
    <recommendedName>
        <fullName evidence="3">Phage tail protein</fullName>
    </recommendedName>
</protein>
<sequence>MPDSGGGNDLSDIDLTSETLDPRLKFQCVSQHAYYASDGSIKFAAPDIWPLEYRDGVAVGRHEPEPQSTNYMLNTATPELLKTALSRGGTISARRLAQSGLPTAEYTFYTPSALSECYSLIGGQGGQGEGDSVYSVFVRTDQENKQIVMYADSAVEHPRYPITSSLTRLVLKKTATGAHGFSWLGLRSLADTLIASVSGYQVEKGTFVTSPIVTGATAATRAAAFVFIKNPGGIATSCRVHYSDGTTSTLDFAGAEEVQLAQAAADWGARYIQRIEYLKL</sequence>
<accession>A0ABR5YSA9</accession>
<organism evidence="1 2">
    <name type="scientific">Enterobacter genomosp. S</name>
    <dbReference type="NCBI Taxonomy" id="2364151"/>
    <lineage>
        <taxon>Bacteria</taxon>
        <taxon>Pseudomonadati</taxon>
        <taxon>Pseudomonadota</taxon>
        <taxon>Gammaproteobacteria</taxon>
        <taxon>Enterobacterales</taxon>
        <taxon>Enterobacteriaceae</taxon>
        <taxon>Enterobacter</taxon>
        <taxon>Enterobacter cloacae complex</taxon>
        <taxon>Enterobacter cloacae complex clade S</taxon>
    </lineage>
</organism>
<evidence type="ECO:0000313" key="2">
    <source>
        <dbReference type="Proteomes" id="UP000076880"/>
    </source>
</evidence>
<comment type="caution">
    <text evidence="1">The sequence shown here is derived from an EMBL/GenBank/DDBJ whole genome shotgun (WGS) entry which is preliminary data.</text>
</comment>